<dbReference type="OrthoDB" id="6157228at2759"/>
<proteinExistence type="predicted"/>
<keyword evidence="1" id="KW-0540">Nuclease</keyword>
<keyword evidence="2" id="KW-0175">Coiled coil</keyword>
<sequence>MVISFQSGFVFKIRHKRIIRALCLFKDRISVNSLDLYQCSSIVFMEFQRVEHMDNVGVAGLDVDVVGVDRIEDMAGTFIPGSMKDFRIYVSDTYCVDISTAAVGFELKFGHLEYLLHNNTVVNVVDAVFSFFAKVGIATTKATVDNKVRRHMSEMKNFSRKITRSWHLVAPYLDKIFSIDAAGKKRPVQDSTERPSMVKKLRPEGDVEATEGPGNTERHCARCCTQRQHFVAHSASLSEKLLVSRKAVRLLRKRFNTRRVNQELGRKSTLITSYRQVKATLKSENERLSEENRQMSLKLKKAAAELSKWKRIAKRRSEQRNLLKDRIQSLKLSLEEGKVRIDELGEMLTDSYSSHSTQSIRLAGKYDAPFRKCLYACLESQVPVEKAGLLVRYILNELTHVSIVKIPAPSTTAQMAYEMGIISDLQLAEALYTAPALVATLAWDATTIDGSHFNEVNLSFGGKTFTLEIGKLGGGSTLDYFEHIVGIIRNLGTTYSTYSGIQQHLILYKFREMLQTTLTDRAPVNSCVSQQLSQLFAKDLLVLHCNLHPLDGLASEAKKVLRRFDAKYSVNSNTFGKEGKAANLIQAVSKLRHKASTGDPSSFKAFLRLSDLKVGVIVRYVGNRLHILFHSAGVIIRLKNLLLRYLQRYCNETSFRLSLIQDLQQPNILVQLRVLGLFGKMLTGPWMTLIYKNERKMKHLEMIPHVKVCIDKLKAIVDSPENLLSMPTDCFGQTLDTEDFVLRALRNVTVDEVFIEITKELAEGFCKVLQRQLSSYLDGSLSNPDAETVIRTSEAPLHNMHSERALGMFDFQYHRAHNATVGFRDGKVKFVINKTMSWLETKSVEEQQRIVSFARRFAAKRREELTAREKQISVALRERLMMMAQQRDKKQRSQLEKAIRNGTEDLSKIPPERKAYCDLILAKSPTLIGKTLHHVWTNNQVDTVFKGEVTNFQGSNIFILYTSETEATELSVYELVADIILGDASFVTD</sequence>
<dbReference type="InterPro" id="IPR022894">
    <property type="entry name" value="Oligoribonuclease"/>
</dbReference>
<evidence type="ECO:0000256" key="1">
    <source>
        <dbReference type="ARBA" id="ARBA00022722"/>
    </source>
</evidence>
<protein>
    <submittedName>
        <fullName evidence="4">Uncharacterized protein LOC106053300</fullName>
    </submittedName>
</protein>
<dbReference type="RefSeq" id="XP_055878280.1">
    <property type="nucleotide sequence ID" value="XM_056022305.1"/>
</dbReference>
<dbReference type="GO" id="GO:0000175">
    <property type="term" value="F:3'-5'-RNA exonuclease activity"/>
    <property type="evidence" value="ECO:0007669"/>
    <property type="project" value="InterPro"/>
</dbReference>
<reference evidence="4" key="1">
    <citation type="submission" date="2025-08" db="UniProtKB">
        <authorList>
            <consortium name="RefSeq"/>
        </authorList>
    </citation>
    <scope>IDENTIFICATION</scope>
</reference>
<dbReference type="GeneID" id="106053300"/>
<dbReference type="PANTHER" id="PTHR11046">
    <property type="entry name" value="OLIGORIBONUCLEASE, MITOCHONDRIAL"/>
    <property type="match status" value="1"/>
</dbReference>
<feature type="coiled-coil region" evidence="2">
    <location>
        <begin position="271"/>
        <end position="305"/>
    </location>
</feature>
<gene>
    <name evidence="4" type="primary">LOC106053300</name>
</gene>
<name>A0A9W2ZTK5_BIOGL</name>
<dbReference type="Proteomes" id="UP001165740">
    <property type="component" value="Chromosome 1"/>
</dbReference>
<organism evidence="3 4">
    <name type="scientific">Biomphalaria glabrata</name>
    <name type="common">Bloodfluke planorb</name>
    <name type="synonym">Freshwater snail</name>
    <dbReference type="NCBI Taxonomy" id="6526"/>
    <lineage>
        <taxon>Eukaryota</taxon>
        <taxon>Metazoa</taxon>
        <taxon>Spiralia</taxon>
        <taxon>Lophotrochozoa</taxon>
        <taxon>Mollusca</taxon>
        <taxon>Gastropoda</taxon>
        <taxon>Heterobranchia</taxon>
        <taxon>Euthyneura</taxon>
        <taxon>Panpulmonata</taxon>
        <taxon>Hygrophila</taxon>
        <taxon>Lymnaeoidea</taxon>
        <taxon>Planorbidae</taxon>
        <taxon>Biomphalaria</taxon>
    </lineage>
</organism>
<evidence type="ECO:0000313" key="4">
    <source>
        <dbReference type="RefSeq" id="XP_055878280.1"/>
    </source>
</evidence>
<dbReference type="AlphaFoldDB" id="A0A9W2ZTK5"/>
<dbReference type="PANTHER" id="PTHR11046:SF25">
    <property type="match status" value="1"/>
</dbReference>
<evidence type="ECO:0000256" key="2">
    <source>
        <dbReference type="SAM" id="Coils"/>
    </source>
</evidence>
<accession>A0A9W2ZTK5</accession>
<evidence type="ECO:0000313" key="3">
    <source>
        <dbReference type="Proteomes" id="UP001165740"/>
    </source>
</evidence>
<keyword evidence="1" id="KW-0378">Hydrolase</keyword>
<keyword evidence="3" id="KW-1185">Reference proteome</keyword>